<comment type="caution">
    <text evidence="2">The sequence shown here is derived from an EMBL/GenBank/DDBJ whole genome shotgun (WGS) entry which is preliminary data.</text>
</comment>
<proteinExistence type="predicted"/>
<evidence type="ECO:0000256" key="1">
    <source>
        <dbReference type="SAM" id="MobiDB-lite"/>
    </source>
</evidence>
<organism evidence="2 3">
    <name type="scientific">Aldrovandia affinis</name>
    <dbReference type="NCBI Taxonomy" id="143900"/>
    <lineage>
        <taxon>Eukaryota</taxon>
        <taxon>Metazoa</taxon>
        <taxon>Chordata</taxon>
        <taxon>Craniata</taxon>
        <taxon>Vertebrata</taxon>
        <taxon>Euteleostomi</taxon>
        <taxon>Actinopterygii</taxon>
        <taxon>Neopterygii</taxon>
        <taxon>Teleostei</taxon>
        <taxon>Notacanthiformes</taxon>
        <taxon>Halosauridae</taxon>
        <taxon>Aldrovandia</taxon>
    </lineage>
</organism>
<feature type="compositionally biased region" description="Polar residues" evidence="1">
    <location>
        <begin position="93"/>
        <end position="103"/>
    </location>
</feature>
<gene>
    <name evidence="2" type="ORF">AAFF_G00091160</name>
</gene>
<keyword evidence="3" id="KW-1185">Reference proteome</keyword>
<dbReference type="EMBL" id="JAINUG010000159">
    <property type="protein sequence ID" value="KAJ8391329.1"/>
    <property type="molecule type" value="Genomic_DNA"/>
</dbReference>
<protein>
    <submittedName>
        <fullName evidence="2">Uncharacterized protein</fullName>
    </submittedName>
</protein>
<dbReference type="Proteomes" id="UP001221898">
    <property type="component" value="Unassembled WGS sequence"/>
</dbReference>
<dbReference type="AlphaFoldDB" id="A0AAD7RVW9"/>
<feature type="region of interest" description="Disordered" evidence="1">
    <location>
        <begin position="84"/>
        <end position="117"/>
    </location>
</feature>
<evidence type="ECO:0000313" key="3">
    <source>
        <dbReference type="Proteomes" id="UP001221898"/>
    </source>
</evidence>
<evidence type="ECO:0000313" key="2">
    <source>
        <dbReference type="EMBL" id="KAJ8391329.1"/>
    </source>
</evidence>
<name>A0AAD7RVW9_9TELE</name>
<reference evidence="2" key="1">
    <citation type="journal article" date="2023" name="Science">
        <title>Genome structures resolve the early diversification of teleost fishes.</title>
        <authorList>
            <person name="Parey E."/>
            <person name="Louis A."/>
            <person name="Montfort J."/>
            <person name="Bouchez O."/>
            <person name="Roques C."/>
            <person name="Iampietro C."/>
            <person name="Lluch J."/>
            <person name="Castinel A."/>
            <person name="Donnadieu C."/>
            <person name="Desvignes T."/>
            <person name="Floi Bucao C."/>
            <person name="Jouanno E."/>
            <person name="Wen M."/>
            <person name="Mejri S."/>
            <person name="Dirks R."/>
            <person name="Jansen H."/>
            <person name="Henkel C."/>
            <person name="Chen W.J."/>
            <person name="Zahm M."/>
            <person name="Cabau C."/>
            <person name="Klopp C."/>
            <person name="Thompson A.W."/>
            <person name="Robinson-Rechavi M."/>
            <person name="Braasch I."/>
            <person name="Lecointre G."/>
            <person name="Bobe J."/>
            <person name="Postlethwait J.H."/>
            <person name="Berthelot C."/>
            <person name="Roest Crollius H."/>
            <person name="Guiguen Y."/>
        </authorList>
    </citation>
    <scope>NUCLEOTIDE SEQUENCE</scope>
    <source>
        <strain evidence="2">NC1722</strain>
    </source>
</reference>
<sequence length="117" mass="12599">MGLSSKWVGPDLLRPTRSCAPALTEEPHPLKPMLHVPLSHHLAKDAAGLMVLDHTAHWDARWRWRRNETLLSVWRGGTCLGEQGPLMGPLSPTPLSTGSTRGPTAQPAVTGGVNTAE</sequence>
<accession>A0AAD7RVW9</accession>